<dbReference type="Pfam" id="PF12656">
    <property type="entry name" value="G-patch_2"/>
    <property type="match status" value="1"/>
</dbReference>
<dbReference type="Proteomes" id="UP000001876">
    <property type="component" value="Unassembled WGS sequence"/>
</dbReference>
<evidence type="ECO:0000259" key="6">
    <source>
        <dbReference type="PROSITE" id="PS50174"/>
    </source>
</evidence>
<comment type="similarity">
    <text evidence="2">Belongs to the MOS2 family.</text>
</comment>
<dbReference type="InterPro" id="IPR000467">
    <property type="entry name" value="G_patch_dom"/>
</dbReference>
<feature type="compositionally biased region" description="Basic and acidic residues" evidence="5">
    <location>
        <begin position="256"/>
        <end position="266"/>
    </location>
</feature>
<feature type="domain" description="G-patch" evidence="6">
    <location>
        <begin position="181"/>
        <end position="227"/>
    </location>
</feature>
<organism evidence="8">
    <name type="scientific">Micromonas pusilla (strain CCMP1545)</name>
    <name type="common">Picoplanktonic green alga</name>
    <dbReference type="NCBI Taxonomy" id="564608"/>
    <lineage>
        <taxon>Eukaryota</taxon>
        <taxon>Viridiplantae</taxon>
        <taxon>Chlorophyta</taxon>
        <taxon>Mamiellophyceae</taxon>
        <taxon>Mamiellales</taxon>
        <taxon>Mamiellaceae</taxon>
        <taxon>Micromonas</taxon>
    </lineage>
</organism>
<keyword evidence="8" id="KW-1185">Reference proteome</keyword>
<dbReference type="eggNOG" id="KOG4315">
    <property type="taxonomic scope" value="Eukaryota"/>
</dbReference>
<dbReference type="AlphaFoldDB" id="C1N3Y2"/>
<evidence type="ECO:0000256" key="4">
    <source>
        <dbReference type="ARBA" id="ARBA00023242"/>
    </source>
</evidence>
<feature type="region of interest" description="Disordered" evidence="5">
    <location>
        <begin position="109"/>
        <end position="150"/>
    </location>
</feature>
<dbReference type="InterPro" id="IPR045166">
    <property type="entry name" value="Spp2-like"/>
</dbReference>
<dbReference type="STRING" id="564608.C1N3Y2"/>
<keyword evidence="4" id="KW-0539">Nucleus</keyword>
<feature type="region of interest" description="Disordered" evidence="5">
    <location>
        <begin position="222"/>
        <end position="266"/>
    </location>
</feature>
<dbReference type="EMBL" id="GG663746">
    <property type="protein sequence ID" value="EEH53513.1"/>
    <property type="molecule type" value="Genomic_DNA"/>
</dbReference>
<dbReference type="RefSeq" id="XP_003062694.1">
    <property type="nucleotide sequence ID" value="XM_003062648.1"/>
</dbReference>
<evidence type="ECO:0000256" key="2">
    <source>
        <dbReference type="ARBA" id="ARBA00010966"/>
    </source>
</evidence>
<accession>C1N3Y2</accession>
<dbReference type="PROSITE" id="PS50174">
    <property type="entry name" value="G_PATCH"/>
    <property type="match status" value="1"/>
</dbReference>
<feature type="compositionally biased region" description="Gly residues" evidence="5">
    <location>
        <begin position="343"/>
        <end position="353"/>
    </location>
</feature>
<dbReference type="InterPro" id="IPR026822">
    <property type="entry name" value="Spp2/MOS2_G-patch"/>
</dbReference>
<dbReference type="InterPro" id="IPR005824">
    <property type="entry name" value="KOW"/>
</dbReference>
<dbReference type="CDD" id="cd13153">
    <property type="entry name" value="KOW_GPKOW_B"/>
    <property type="match status" value="1"/>
</dbReference>
<dbReference type="Gene3D" id="2.30.30.140">
    <property type="match status" value="1"/>
</dbReference>
<feature type="compositionally biased region" description="Basic and acidic residues" evidence="5">
    <location>
        <begin position="366"/>
        <end position="378"/>
    </location>
</feature>
<proteinExistence type="inferred from homology"/>
<dbReference type="OMA" id="TCDIIMD"/>
<evidence type="ECO:0000256" key="3">
    <source>
        <dbReference type="ARBA" id="ARBA00022737"/>
    </source>
</evidence>
<dbReference type="PANTHER" id="PTHR15818">
    <property type="entry name" value="G PATCH AND KOW-CONTAINING"/>
    <property type="match status" value="1"/>
</dbReference>
<dbReference type="PANTHER" id="PTHR15818:SF2">
    <property type="entry name" value="G-PATCH DOMAIN AND KOW MOTIFS-CONTAINING PROTEIN"/>
    <property type="match status" value="1"/>
</dbReference>
<dbReference type="GO" id="GO:0003676">
    <property type="term" value="F:nucleic acid binding"/>
    <property type="evidence" value="ECO:0007669"/>
    <property type="project" value="InterPro"/>
</dbReference>
<dbReference type="SMART" id="SM00443">
    <property type="entry name" value="G_patch"/>
    <property type="match status" value="1"/>
</dbReference>
<evidence type="ECO:0000313" key="7">
    <source>
        <dbReference type="EMBL" id="EEH53513.1"/>
    </source>
</evidence>
<reference evidence="7 8" key="1">
    <citation type="journal article" date="2009" name="Science">
        <title>Green evolution and dynamic adaptations revealed by genomes of the marine picoeukaryotes Micromonas.</title>
        <authorList>
            <person name="Worden A.Z."/>
            <person name="Lee J.H."/>
            <person name="Mock T."/>
            <person name="Rouze P."/>
            <person name="Simmons M.P."/>
            <person name="Aerts A.L."/>
            <person name="Allen A.E."/>
            <person name="Cuvelier M.L."/>
            <person name="Derelle E."/>
            <person name="Everett M.V."/>
            <person name="Foulon E."/>
            <person name="Grimwood J."/>
            <person name="Gundlach H."/>
            <person name="Henrissat B."/>
            <person name="Napoli C."/>
            <person name="McDonald S.M."/>
            <person name="Parker M.S."/>
            <person name="Rombauts S."/>
            <person name="Salamov A."/>
            <person name="Von Dassow P."/>
            <person name="Badger J.H."/>
            <person name="Coutinho P.M."/>
            <person name="Demir E."/>
            <person name="Dubchak I."/>
            <person name="Gentemann C."/>
            <person name="Eikrem W."/>
            <person name="Gready J.E."/>
            <person name="John U."/>
            <person name="Lanier W."/>
            <person name="Lindquist E.A."/>
            <person name="Lucas S."/>
            <person name="Mayer K.F."/>
            <person name="Moreau H."/>
            <person name="Not F."/>
            <person name="Otillar R."/>
            <person name="Panaud O."/>
            <person name="Pangilinan J."/>
            <person name="Paulsen I."/>
            <person name="Piegu B."/>
            <person name="Poliakov A."/>
            <person name="Robbens S."/>
            <person name="Schmutz J."/>
            <person name="Toulza E."/>
            <person name="Wyss T."/>
            <person name="Zelensky A."/>
            <person name="Zhou K."/>
            <person name="Armbrust E.V."/>
            <person name="Bhattacharya D."/>
            <person name="Goodenough U.W."/>
            <person name="Van de Peer Y."/>
            <person name="Grigoriev I.V."/>
        </authorList>
    </citation>
    <scope>NUCLEOTIDE SEQUENCE [LARGE SCALE GENOMIC DNA]</scope>
    <source>
        <strain evidence="7 8">CCMP1545</strain>
    </source>
</reference>
<dbReference type="KEGG" id="mpp:MICPUCDRAFT_48609"/>
<dbReference type="Pfam" id="PF25088">
    <property type="entry name" value="GPKOW_C"/>
    <property type="match status" value="1"/>
</dbReference>
<evidence type="ECO:0000256" key="5">
    <source>
        <dbReference type="SAM" id="MobiDB-lite"/>
    </source>
</evidence>
<dbReference type="InterPro" id="IPR041994">
    <property type="entry name" value="GPKOW_KOW2"/>
</dbReference>
<evidence type="ECO:0000256" key="1">
    <source>
        <dbReference type="ARBA" id="ARBA00004123"/>
    </source>
</evidence>
<dbReference type="SMART" id="SM00739">
    <property type="entry name" value="KOW"/>
    <property type="match status" value="2"/>
</dbReference>
<dbReference type="GO" id="GO:0000398">
    <property type="term" value="P:mRNA splicing, via spliceosome"/>
    <property type="evidence" value="ECO:0007669"/>
    <property type="project" value="InterPro"/>
</dbReference>
<name>C1N3Y2_MICPC</name>
<dbReference type="OrthoDB" id="5577072at2759"/>
<sequence length="496" mass="52953">MAGADAGKTTFGFAKKAAKKKTVAANGAEDDVAKKEYLTGMGSGGLELKDKKEKVVKSIPAIANTFEVGTGRQRKAAGHRAPSFLPNDAAIEEDAERFEVAARLTAGGGETAQGSGTVYGLTKMGPKDGDVKLEDDEKPPPPANESFIGKSLQEKELQAFREDVQDLPEQASLDDYESMPIEDFGAAMLRGMGWEEGKPVGRNSKGLVAAVEFVPRAGRLGLGAEPAPKPEVSDARRIKPGETRERADVMVLPEGPEGKSRNVKSLDEKLVKREEPGPREGKMMCVVEGRHRGLECRVLTLTKSEGRSERAQVELKTSGEVVTVRTSELADFGSGPADRAMGIGRGGGGGGDTGGKKRERTGGGGGDEKKEKRKREEPPPWLYPAIRVRIVSKSFQSGRLYLKKAVVVDVVSPRECTLELENGEVLSNVPQRALETALPKRGGRVAVLAGAHRGKRGKLLEKSGDAGSVQLNDDFSVHSLSLDAIAEYTGAIDEED</sequence>
<dbReference type="GO" id="GO:0005681">
    <property type="term" value="C:spliceosomal complex"/>
    <property type="evidence" value="ECO:0007669"/>
    <property type="project" value="TreeGrafter"/>
</dbReference>
<feature type="region of interest" description="Disordered" evidence="5">
    <location>
        <begin position="332"/>
        <end position="378"/>
    </location>
</feature>
<protein>
    <submittedName>
        <fullName evidence="7">Predicted protein</fullName>
    </submittedName>
</protein>
<dbReference type="GeneID" id="9688134"/>
<keyword evidence="3" id="KW-0677">Repeat</keyword>
<comment type="subcellular location">
    <subcellularLocation>
        <location evidence="1">Nucleus</location>
    </subcellularLocation>
</comment>
<feature type="compositionally biased region" description="Basic and acidic residues" evidence="5">
    <location>
        <begin position="231"/>
        <end position="248"/>
    </location>
</feature>
<gene>
    <name evidence="7" type="ORF">MICPUCDRAFT_48609</name>
</gene>
<evidence type="ECO:0000313" key="8">
    <source>
        <dbReference type="Proteomes" id="UP000001876"/>
    </source>
</evidence>